<evidence type="ECO:0000256" key="7">
    <source>
        <dbReference type="ARBA" id="ARBA00022989"/>
    </source>
</evidence>
<sequence>MILSNLIKQQSFLLKKTANLPYQYSINKNALHTYNIKKYFSSNQSQNQDQIQQEIQTTQTTPQLHWLEKNLPEKYLPYVRLGRYEKPIGYKLLFWPCVWGAALGQPILSPLALAHLFGTFYFGSAVMRAAGCIVNDMWDRDFDNKVERTKVRPLASGDLTMKQASIFLFFHLCGGLLTLTQLNWFSIALSFGIVPIAALYPLFKRFTYYPQVVLGSCFNWGVMVGYAAAADMINYNVAIPAYIGGVLWTLIYDTIYAHQDKLDDIKVGVKSTALAWGENTKNVMYGLWGTQLSLFLYAGIQGGLGLPFFPCCLASHLYLFRLIQDFNMDDPKTCWNFFVYNKNFGLLMFLSILIGKIFPKAIEEDDEEDLIEDERQTQQNKNKIETQKP</sequence>
<dbReference type="InterPro" id="IPR044878">
    <property type="entry name" value="UbiA_sf"/>
</dbReference>
<dbReference type="Proteomes" id="UP000009168">
    <property type="component" value="Unassembled WGS sequence"/>
</dbReference>
<evidence type="ECO:0000256" key="5">
    <source>
        <dbReference type="ARBA" id="ARBA00022679"/>
    </source>
</evidence>
<comment type="pathway">
    <text evidence="9">Cofactor biosynthesis; ubiquinone biosynthesis.</text>
</comment>
<evidence type="ECO:0000256" key="3">
    <source>
        <dbReference type="ARBA" id="ARBA00005179"/>
    </source>
</evidence>
<dbReference type="InterPro" id="IPR030470">
    <property type="entry name" value="UbiA_prenylTrfase_CS"/>
</dbReference>
<evidence type="ECO:0000256" key="6">
    <source>
        <dbReference type="ARBA" id="ARBA00022692"/>
    </source>
</evidence>
<dbReference type="UniPathway" id="UPA00232"/>
<feature type="region of interest" description="Disordered" evidence="10">
    <location>
        <begin position="368"/>
        <end position="389"/>
    </location>
</feature>
<keyword evidence="6 9" id="KW-0812">Transmembrane</keyword>
<dbReference type="Pfam" id="PF01040">
    <property type="entry name" value="UbiA"/>
    <property type="match status" value="1"/>
</dbReference>
<keyword evidence="9" id="KW-0999">Mitochondrion inner membrane</keyword>
<name>W7X633_TETTS</name>
<dbReference type="EC" id="2.5.1.39" evidence="9"/>
<feature type="transmembrane region" description="Helical" evidence="9">
    <location>
        <begin position="294"/>
        <end position="319"/>
    </location>
</feature>
<feature type="transmembrane region" description="Helical" evidence="9">
    <location>
        <begin position="235"/>
        <end position="252"/>
    </location>
</feature>
<dbReference type="PANTHER" id="PTHR11048">
    <property type="entry name" value="PRENYLTRANSFERASES"/>
    <property type="match status" value="1"/>
</dbReference>
<comment type="function">
    <text evidence="9">Catalyzes the prenylation of para-hydroxybenzoate (PHB) with an all-trans polyprenyl group. Mediates the second step in the final reaction sequence of coenzyme Q (CoQ) biosynthesis, which is the condensation of the polyisoprenoid side chain with PHB, generating the first membrane-bound Q intermediate.</text>
</comment>
<dbReference type="KEGG" id="tet:TTHERM_000653668"/>
<dbReference type="FunFam" id="1.10.357.140:FF:000008">
    <property type="entry name" value="4-hydroxybenzoate octaprenyltransferase"/>
    <property type="match status" value="1"/>
</dbReference>
<dbReference type="InParanoid" id="W7X633"/>
<dbReference type="GeneID" id="24440039"/>
<dbReference type="STRING" id="312017.W7X633"/>
<evidence type="ECO:0000256" key="1">
    <source>
        <dbReference type="ARBA" id="ARBA00001946"/>
    </source>
</evidence>
<evidence type="ECO:0000256" key="4">
    <source>
        <dbReference type="ARBA" id="ARBA00005985"/>
    </source>
</evidence>
<comment type="pathway">
    <text evidence="3">Secondary metabolite biosynthesis.</text>
</comment>
<dbReference type="GO" id="GO:0008412">
    <property type="term" value="F:4-hydroxybenzoate polyprenyltransferase activity"/>
    <property type="evidence" value="ECO:0007669"/>
    <property type="project" value="UniProtKB-EC"/>
</dbReference>
<keyword evidence="8 9" id="KW-0472">Membrane</keyword>
<keyword evidence="9" id="KW-0496">Mitochondrion</keyword>
<dbReference type="PROSITE" id="PS00943">
    <property type="entry name" value="UBIA"/>
    <property type="match status" value="1"/>
</dbReference>
<dbReference type="AlphaFoldDB" id="W7X633"/>
<keyword evidence="5 9" id="KW-0808">Transferase</keyword>
<proteinExistence type="inferred from homology"/>
<evidence type="ECO:0000256" key="9">
    <source>
        <dbReference type="HAMAP-Rule" id="MF_03189"/>
    </source>
</evidence>
<comment type="cofactor">
    <cofactor evidence="1 9">
        <name>Mg(2+)</name>
        <dbReference type="ChEBI" id="CHEBI:18420"/>
    </cofactor>
</comment>
<organism evidence="11 12">
    <name type="scientific">Tetrahymena thermophila (strain SB210)</name>
    <dbReference type="NCBI Taxonomy" id="312017"/>
    <lineage>
        <taxon>Eukaryota</taxon>
        <taxon>Sar</taxon>
        <taxon>Alveolata</taxon>
        <taxon>Ciliophora</taxon>
        <taxon>Intramacronucleata</taxon>
        <taxon>Oligohymenophorea</taxon>
        <taxon>Hymenostomatida</taxon>
        <taxon>Tetrahymenina</taxon>
        <taxon>Tetrahymenidae</taxon>
        <taxon>Tetrahymena</taxon>
    </lineage>
</organism>
<evidence type="ECO:0000313" key="12">
    <source>
        <dbReference type="Proteomes" id="UP000009168"/>
    </source>
</evidence>
<keyword evidence="9" id="KW-0414">Isoprene biosynthesis</keyword>
<dbReference type="NCBIfam" id="TIGR01474">
    <property type="entry name" value="ubiA_proteo"/>
    <property type="match status" value="1"/>
</dbReference>
<dbReference type="InterPro" id="IPR006370">
    <property type="entry name" value="HB_polyprenyltransferase-like"/>
</dbReference>
<evidence type="ECO:0000313" key="11">
    <source>
        <dbReference type="EMBL" id="EWS74820.1"/>
    </source>
</evidence>
<dbReference type="GO" id="GO:0008299">
    <property type="term" value="P:isoprenoid biosynthetic process"/>
    <property type="evidence" value="ECO:0007669"/>
    <property type="project" value="UniProtKB-UniRule"/>
</dbReference>
<dbReference type="Gene3D" id="1.20.120.1780">
    <property type="entry name" value="UbiA prenyltransferase"/>
    <property type="match status" value="1"/>
</dbReference>
<dbReference type="HAMAP" id="MF_01635">
    <property type="entry name" value="UbiA"/>
    <property type="match status" value="1"/>
</dbReference>
<comment type="similarity">
    <text evidence="4 9">Belongs to the UbiA prenyltransferase family.</text>
</comment>
<keyword evidence="12" id="KW-1185">Reference proteome</keyword>
<accession>W7X633</accession>
<dbReference type="FunCoup" id="W7X633">
    <property type="interactions" value="62"/>
</dbReference>
<dbReference type="OrthoDB" id="18170at2759"/>
<dbReference type="GO" id="GO:0005743">
    <property type="term" value="C:mitochondrial inner membrane"/>
    <property type="evidence" value="ECO:0007669"/>
    <property type="project" value="UniProtKB-SubCell"/>
</dbReference>
<feature type="transmembrane region" description="Helical" evidence="9">
    <location>
        <begin position="159"/>
        <end position="178"/>
    </location>
</feature>
<reference evidence="12" key="1">
    <citation type="journal article" date="2006" name="PLoS Biol.">
        <title>Macronuclear genome sequence of the ciliate Tetrahymena thermophila, a model eukaryote.</title>
        <authorList>
            <person name="Eisen J.A."/>
            <person name="Coyne R.S."/>
            <person name="Wu M."/>
            <person name="Wu D."/>
            <person name="Thiagarajan M."/>
            <person name="Wortman J.R."/>
            <person name="Badger J.H."/>
            <person name="Ren Q."/>
            <person name="Amedeo P."/>
            <person name="Jones K.M."/>
            <person name="Tallon L.J."/>
            <person name="Delcher A.L."/>
            <person name="Salzberg S.L."/>
            <person name="Silva J.C."/>
            <person name="Haas B.J."/>
            <person name="Majoros W.H."/>
            <person name="Farzad M."/>
            <person name="Carlton J.M."/>
            <person name="Smith R.K. Jr."/>
            <person name="Garg J."/>
            <person name="Pearlman R.E."/>
            <person name="Karrer K.M."/>
            <person name="Sun L."/>
            <person name="Manning G."/>
            <person name="Elde N.C."/>
            <person name="Turkewitz A.P."/>
            <person name="Asai D.J."/>
            <person name="Wilkes D.E."/>
            <person name="Wang Y."/>
            <person name="Cai H."/>
            <person name="Collins K."/>
            <person name="Stewart B.A."/>
            <person name="Lee S.R."/>
            <person name="Wilamowska K."/>
            <person name="Weinberg Z."/>
            <person name="Ruzzo W.L."/>
            <person name="Wloga D."/>
            <person name="Gaertig J."/>
            <person name="Frankel J."/>
            <person name="Tsao C.-C."/>
            <person name="Gorovsky M.A."/>
            <person name="Keeling P.J."/>
            <person name="Waller R.F."/>
            <person name="Patron N.J."/>
            <person name="Cherry J.M."/>
            <person name="Stover N.A."/>
            <person name="Krieger C.J."/>
            <person name="del Toro C."/>
            <person name="Ryder H.F."/>
            <person name="Williamson S.C."/>
            <person name="Barbeau R.A."/>
            <person name="Hamilton E.P."/>
            <person name="Orias E."/>
        </authorList>
    </citation>
    <scope>NUCLEOTIDE SEQUENCE [LARGE SCALE GENOMIC DNA]</scope>
    <source>
        <strain evidence="12">SB210</strain>
    </source>
</reference>
<dbReference type="RefSeq" id="XP_012652651.1">
    <property type="nucleotide sequence ID" value="XM_012797197.1"/>
</dbReference>
<feature type="transmembrane region" description="Helical" evidence="9">
    <location>
        <begin position="339"/>
        <end position="358"/>
    </location>
</feature>
<dbReference type="Gene3D" id="1.10.357.140">
    <property type="entry name" value="UbiA prenyltransferase"/>
    <property type="match status" value="1"/>
</dbReference>
<dbReference type="PANTHER" id="PTHR11048:SF28">
    <property type="entry name" value="4-HYDROXYBENZOATE POLYPRENYLTRANSFERASE, MITOCHONDRIAL"/>
    <property type="match status" value="1"/>
</dbReference>
<comment type="subcellular location">
    <subcellularLocation>
        <location evidence="2">Membrane</location>
        <topology evidence="2">Multi-pass membrane protein</topology>
    </subcellularLocation>
    <subcellularLocation>
        <location evidence="9">Mitochondrion inner membrane</location>
        <topology evidence="9">Multi-pass membrane protein</topology>
        <orientation evidence="9">Matrix side</orientation>
    </subcellularLocation>
</comment>
<dbReference type="InterPro" id="IPR039653">
    <property type="entry name" value="Prenyltransferase"/>
</dbReference>
<dbReference type="EMBL" id="GG662720">
    <property type="protein sequence ID" value="EWS74820.1"/>
    <property type="molecule type" value="Genomic_DNA"/>
</dbReference>
<comment type="catalytic activity">
    <reaction evidence="9">
        <text>an all-trans-polyprenyl diphosphate + 4-hydroxybenzoate = a 4-hydroxy-3-(all-trans-polyprenyl)benzoate + diphosphate</text>
        <dbReference type="Rhea" id="RHEA:44504"/>
        <dbReference type="Rhea" id="RHEA-COMP:9514"/>
        <dbReference type="Rhea" id="RHEA-COMP:9564"/>
        <dbReference type="ChEBI" id="CHEBI:17879"/>
        <dbReference type="ChEBI" id="CHEBI:33019"/>
        <dbReference type="ChEBI" id="CHEBI:58914"/>
        <dbReference type="ChEBI" id="CHEBI:78396"/>
        <dbReference type="EC" id="2.5.1.39"/>
    </reaction>
</comment>
<keyword evidence="9" id="KW-0831">Ubiquinone biosynthesis</keyword>
<gene>
    <name evidence="11" type="ORF">TTHERM_000653668</name>
</gene>
<dbReference type="CDD" id="cd13959">
    <property type="entry name" value="PT_UbiA_COQ2"/>
    <property type="match status" value="1"/>
</dbReference>
<keyword evidence="7 9" id="KW-1133">Transmembrane helix</keyword>
<protein>
    <recommendedName>
        <fullName evidence="9">4-hydroxybenzoate polyprenyltransferase, mitochondrial</fullName>
        <shortName evidence="9">4-HB polyprenyltransferase</shortName>
        <ecNumber evidence="9">2.5.1.39</ecNumber>
    </recommendedName>
    <alternativeName>
        <fullName evidence="9">Para-hydroxybenzoate--polyprenyltransferase</fullName>
        <shortName evidence="9">PHB:PPT</shortName>
        <shortName evidence="9">PHB:polyprenyltransferase</shortName>
    </alternativeName>
</protein>
<evidence type="ECO:0000256" key="8">
    <source>
        <dbReference type="ARBA" id="ARBA00023136"/>
    </source>
</evidence>
<evidence type="ECO:0000256" key="2">
    <source>
        <dbReference type="ARBA" id="ARBA00004141"/>
    </source>
</evidence>
<dbReference type="GO" id="GO:0006744">
    <property type="term" value="P:ubiquinone biosynthetic process"/>
    <property type="evidence" value="ECO:0007669"/>
    <property type="project" value="UniProtKB-UniRule"/>
</dbReference>
<dbReference type="FunFam" id="1.20.120.1780:FF:000001">
    <property type="entry name" value="4-hydroxybenzoate octaprenyltransferase"/>
    <property type="match status" value="1"/>
</dbReference>
<evidence type="ECO:0000256" key="10">
    <source>
        <dbReference type="SAM" id="MobiDB-lite"/>
    </source>
</evidence>
<feature type="transmembrane region" description="Helical" evidence="9">
    <location>
        <begin position="212"/>
        <end position="229"/>
    </location>
</feature>
<dbReference type="InterPro" id="IPR000537">
    <property type="entry name" value="UbiA_prenyltransferase"/>
</dbReference>